<proteinExistence type="predicted"/>
<comment type="caution">
    <text evidence="3">The sequence shown here is derived from an EMBL/GenBank/DDBJ whole genome shotgun (WGS) entry which is preliminary data.</text>
</comment>
<dbReference type="PANTHER" id="PTHR21248">
    <property type="entry name" value="CARDIOLIPIN SYNTHASE"/>
    <property type="match status" value="1"/>
</dbReference>
<evidence type="ECO:0000313" key="4">
    <source>
        <dbReference type="Proteomes" id="UP000029228"/>
    </source>
</evidence>
<reference evidence="3 4" key="1">
    <citation type="submission" date="2014-09" db="EMBL/GenBank/DDBJ databases">
        <title>Vibrio maritimus JCM 19235. (C45) whole genome shotgun sequence.</title>
        <authorList>
            <person name="Sawabe T."/>
            <person name="Meirelles P."/>
            <person name="Nakanishi M."/>
            <person name="Sayaka M."/>
            <person name="Hattori M."/>
            <person name="Ohkuma M."/>
        </authorList>
    </citation>
    <scope>NUCLEOTIDE SEQUENCE [LARGE SCALE GENOMIC DNA]</scope>
    <source>
        <strain evidence="4">JCM19235</strain>
    </source>
</reference>
<dbReference type="SUPFAM" id="SSF56024">
    <property type="entry name" value="Phospholipase D/nuclease"/>
    <property type="match status" value="2"/>
</dbReference>
<protein>
    <submittedName>
        <fullName evidence="3">Cardiolipin synthetase</fullName>
    </submittedName>
</protein>
<evidence type="ECO:0000259" key="2">
    <source>
        <dbReference type="PROSITE" id="PS50035"/>
    </source>
</evidence>
<dbReference type="STRING" id="990268.JCM19235_2570"/>
<feature type="chain" id="PRO_5001863779" evidence="1">
    <location>
        <begin position="23"/>
        <end position="484"/>
    </location>
</feature>
<evidence type="ECO:0000313" key="3">
    <source>
        <dbReference type="EMBL" id="GAL19147.1"/>
    </source>
</evidence>
<dbReference type="AlphaFoldDB" id="A0A090SI65"/>
<dbReference type="Pfam" id="PF13091">
    <property type="entry name" value="PLDc_2"/>
    <property type="match status" value="2"/>
</dbReference>
<dbReference type="PROSITE" id="PS50035">
    <property type="entry name" value="PLD"/>
    <property type="match status" value="2"/>
</dbReference>
<accession>A0A090SI65</accession>
<evidence type="ECO:0000256" key="1">
    <source>
        <dbReference type="SAM" id="SignalP"/>
    </source>
</evidence>
<name>A0A090SI65_9VIBR</name>
<dbReference type="PANTHER" id="PTHR21248:SF12">
    <property type="entry name" value="CARDIOLIPIN SYNTHASE C"/>
    <property type="match status" value="1"/>
</dbReference>
<dbReference type="SMART" id="SM00155">
    <property type="entry name" value="PLDc"/>
    <property type="match status" value="2"/>
</dbReference>
<dbReference type="CDD" id="cd09111">
    <property type="entry name" value="PLDc_ymdC_like_1"/>
    <property type="match status" value="1"/>
</dbReference>
<feature type="domain" description="PLD phosphodiesterase" evidence="2">
    <location>
        <begin position="380"/>
        <end position="407"/>
    </location>
</feature>
<dbReference type="EMBL" id="BBMR01000003">
    <property type="protein sequence ID" value="GAL19147.1"/>
    <property type="molecule type" value="Genomic_DNA"/>
</dbReference>
<dbReference type="Proteomes" id="UP000029228">
    <property type="component" value="Unassembled WGS sequence"/>
</dbReference>
<feature type="signal peptide" evidence="1">
    <location>
        <begin position="1"/>
        <end position="22"/>
    </location>
</feature>
<gene>
    <name evidence="3" type="ORF">JCM19235_2570</name>
</gene>
<dbReference type="Gene3D" id="3.30.870.10">
    <property type="entry name" value="Endonuclease Chain A"/>
    <property type="match status" value="2"/>
</dbReference>
<sequence>MPIFKSKLAFITLTLLALAGCAAPQPEVSEQFQNDWEFKTVKGKVALVESAPEAIARRIELVRNAESSIDIEYFSWNKDTTGLLFLNELVLAADRGVKVRIILDDLLVFNEKWLASAATHENLDIQIFNPFNSRKAGWLTRAFDFQKHQKDLDHRLHEKYMNIDGETLVLGGRNIGDDYFSYKPKNNFFDLDILVQGEVTEDFERNFEEHWIAHYTSDIEFLIEFKDKKPLQSFHRTFEKVTKSKQDALADIESRVRGLQEPNYIAAKLTPVFDSAEKLHDSMPYFRHRIEHFVYRYPSAKKELVISTPYMLPNEDGFKVVTDFANHGADITLVTNSMASNDSGFVPAYYENHRDELLDKGVSIYEYDTHAIHLKNVHTRKGHYHNKAFILDGKLSYIGSSNFDPRSDFLNLEFGIMIESEEFAQRLQHYLLGDKSLYWNVERNEDGKLEWRRGNQLKNKDPNYGGASKVFDKLYRAINIENEL</sequence>
<dbReference type="GO" id="GO:0032049">
    <property type="term" value="P:cardiolipin biosynthetic process"/>
    <property type="evidence" value="ECO:0007669"/>
    <property type="project" value="UniProtKB-ARBA"/>
</dbReference>
<dbReference type="InterPro" id="IPR001736">
    <property type="entry name" value="PLipase_D/transphosphatidylase"/>
</dbReference>
<feature type="domain" description="PLD phosphodiesterase" evidence="2">
    <location>
        <begin position="152"/>
        <end position="179"/>
    </location>
</feature>
<keyword evidence="1" id="KW-0732">Signal</keyword>
<dbReference type="PROSITE" id="PS51257">
    <property type="entry name" value="PROKAR_LIPOPROTEIN"/>
    <property type="match status" value="1"/>
</dbReference>
<dbReference type="OrthoDB" id="9814092at2"/>
<organism evidence="3 4">
    <name type="scientific">Vibrio maritimus</name>
    <dbReference type="NCBI Taxonomy" id="990268"/>
    <lineage>
        <taxon>Bacteria</taxon>
        <taxon>Pseudomonadati</taxon>
        <taxon>Pseudomonadota</taxon>
        <taxon>Gammaproteobacteria</taxon>
        <taxon>Vibrionales</taxon>
        <taxon>Vibrionaceae</taxon>
        <taxon>Vibrio</taxon>
    </lineage>
</organism>
<dbReference type="InterPro" id="IPR025202">
    <property type="entry name" value="PLD-like_dom"/>
</dbReference>
<dbReference type="CDD" id="cd09113">
    <property type="entry name" value="PLDc_ymdC_like_2"/>
    <property type="match status" value="1"/>
</dbReference>
<dbReference type="GO" id="GO:0030572">
    <property type="term" value="F:phosphatidyltransferase activity"/>
    <property type="evidence" value="ECO:0007669"/>
    <property type="project" value="UniProtKB-ARBA"/>
</dbReference>
<keyword evidence="4" id="KW-1185">Reference proteome</keyword>